<comment type="caution">
    <text evidence="1">The sequence shown here is derived from an EMBL/GenBank/DDBJ whole genome shotgun (WGS) entry which is preliminary data.</text>
</comment>
<proteinExistence type="predicted"/>
<gene>
    <name evidence="1" type="ORF">C2845_PM01G15880</name>
</gene>
<accession>A0A3L6TF52</accession>
<organism evidence="1 2">
    <name type="scientific">Panicum miliaceum</name>
    <name type="common">Proso millet</name>
    <name type="synonym">Broomcorn millet</name>
    <dbReference type="NCBI Taxonomy" id="4540"/>
    <lineage>
        <taxon>Eukaryota</taxon>
        <taxon>Viridiplantae</taxon>
        <taxon>Streptophyta</taxon>
        <taxon>Embryophyta</taxon>
        <taxon>Tracheophyta</taxon>
        <taxon>Spermatophyta</taxon>
        <taxon>Magnoliopsida</taxon>
        <taxon>Liliopsida</taxon>
        <taxon>Poales</taxon>
        <taxon>Poaceae</taxon>
        <taxon>PACMAD clade</taxon>
        <taxon>Panicoideae</taxon>
        <taxon>Panicodae</taxon>
        <taxon>Paniceae</taxon>
        <taxon>Panicinae</taxon>
        <taxon>Panicum</taxon>
        <taxon>Panicum sect. Panicum</taxon>
    </lineage>
</organism>
<name>A0A3L6TF52_PANMI</name>
<dbReference type="EMBL" id="PQIB02000001">
    <property type="protein sequence ID" value="RLN38937.1"/>
    <property type="molecule type" value="Genomic_DNA"/>
</dbReference>
<reference evidence="2" key="1">
    <citation type="journal article" date="2019" name="Nat. Commun.">
        <title>The genome of broomcorn millet.</title>
        <authorList>
            <person name="Zou C."/>
            <person name="Miki D."/>
            <person name="Li D."/>
            <person name="Tang Q."/>
            <person name="Xiao L."/>
            <person name="Rajput S."/>
            <person name="Deng P."/>
            <person name="Jia W."/>
            <person name="Huang R."/>
            <person name="Zhang M."/>
            <person name="Sun Y."/>
            <person name="Hu J."/>
            <person name="Fu X."/>
            <person name="Schnable P.S."/>
            <person name="Li F."/>
            <person name="Zhang H."/>
            <person name="Feng B."/>
            <person name="Zhu X."/>
            <person name="Liu R."/>
            <person name="Schnable J.C."/>
            <person name="Zhu J.-K."/>
            <person name="Zhang H."/>
        </authorList>
    </citation>
    <scope>NUCLEOTIDE SEQUENCE [LARGE SCALE GENOMIC DNA]</scope>
</reference>
<keyword evidence="2" id="KW-1185">Reference proteome</keyword>
<dbReference type="Proteomes" id="UP000275267">
    <property type="component" value="Unassembled WGS sequence"/>
</dbReference>
<evidence type="ECO:0000313" key="2">
    <source>
        <dbReference type="Proteomes" id="UP000275267"/>
    </source>
</evidence>
<evidence type="ECO:0000313" key="1">
    <source>
        <dbReference type="EMBL" id="RLN38937.1"/>
    </source>
</evidence>
<dbReference type="PANTHER" id="PTHR34591">
    <property type="entry name" value="OS03G0653100 PROTEIN-RELATED"/>
    <property type="match status" value="1"/>
</dbReference>
<dbReference type="PROSITE" id="PS51257">
    <property type="entry name" value="PROKAR_LIPOPROTEIN"/>
    <property type="match status" value="1"/>
</dbReference>
<sequence>MARSKWPPSSYSYALLVFSSITGCWEERSFVLEGEHPEEVRYGWRVVGKIHWRGALYVLCGIGLVLRISMPNAKYRWVPRPPGVEVGQYGYLGTSLKGVHYAFQHWKVLRLFHLNESSGQLGWELKHTVDFTSFARKLHERDYSEQHKGPWILQDINHYKYPYGNDKHKEAVEDDFEWNSDDDDVLNTENMVEGSYEGLWSYEGYTSFLGFHPYKEIVFLNAALSRAVAYHWNTSKFQDLGNIYPKDYHISVIVPSVCKMCQDT</sequence>
<dbReference type="PANTHER" id="PTHR34591:SF56">
    <property type="entry name" value="F-BOX DOMAIN-CONTAINING PROTEIN"/>
    <property type="match status" value="1"/>
</dbReference>
<protein>
    <submittedName>
        <fullName evidence="1">Uncharacterized protein</fullName>
    </submittedName>
</protein>
<dbReference type="OrthoDB" id="668684at2759"/>
<dbReference type="AlphaFoldDB" id="A0A3L6TF52"/>
<dbReference type="STRING" id="4540.A0A3L6TF52"/>